<evidence type="ECO:0000256" key="1">
    <source>
        <dbReference type="ARBA" id="ARBA00001974"/>
    </source>
</evidence>
<dbReference type="SUPFAM" id="SSF51905">
    <property type="entry name" value="FAD/NAD(P)-binding domain"/>
    <property type="match status" value="1"/>
</dbReference>
<evidence type="ECO:0000256" key="2">
    <source>
        <dbReference type="ARBA" id="ARBA00022630"/>
    </source>
</evidence>
<evidence type="ECO:0000259" key="5">
    <source>
        <dbReference type="Pfam" id="PF00890"/>
    </source>
</evidence>
<dbReference type="PROSITE" id="PS51318">
    <property type="entry name" value="TAT"/>
    <property type="match status" value="1"/>
</dbReference>
<gene>
    <name evidence="6" type="ORF">HLV38_05105</name>
</gene>
<accession>A0A6M8J4K9</accession>
<feature type="domain" description="FAD-dependent oxidoreductase 2 FAD-binding" evidence="5">
    <location>
        <begin position="74"/>
        <end position="534"/>
    </location>
</feature>
<dbReference type="PANTHER" id="PTHR43400:SF10">
    <property type="entry name" value="3-OXOSTEROID 1-DEHYDROGENASE"/>
    <property type="match status" value="1"/>
</dbReference>
<evidence type="ECO:0000313" key="7">
    <source>
        <dbReference type="Proteomes" id="UP000503297"/>
    </source>
</evidence>
<keyword evidence="3" id="KW-0274">FAD</keyword>
<dbReference type="Proteomes" id="UP000503297">
    <property type="component" value="Chromosome"/>
</dbReference>
<dbReference type="KEGG" id="bwa:HLV38_05105"/>
<dbReference type="GO" id="GO:0008202">
    <property type="term" value="P:steroid metabolic process"/>
    <property type="evidence" value="ECO:0007669"/>
    <property type="project" value="UniProtKB-ARBA"/>
</dbReference>
<dbReference type="PRINTS" id="PR00411">
    <property type="entry name" value="PNDRDTASEI"/>
</dbReference>
<reference evidence="7" key="1">
    <citation type="submission" date="2020-05" db="EMBL/GenBank/DDBJ databases">
        <title>Novel species in genus Nocardioides.</title>
        <authorList>
            <person name="Zhang G."/>
        </authorList>
    </citation>
    <scope>NUCLEOTIDE SEQUENCE [LARGE SCALE GENOMIC DNA]</scope>
    <source>
        <strain evidence="7">zg-1050</strain>
    </source>
</reference>
<evidence type="ECO:0000256" key="3">
    <source>
        <dbReference type="ARBA" id="ARBA00022827"/>
    </source>
</evidence>
<name>A0A6M8J4K9_9ACTN</name>
<keyword evidence="4" id="KW-0560">Oxidoreductase</keyword>
<dbReference type="SUPFAM" id="SSF56425">
    <property type="entry name" value="Succinate dehydrogenase/fumarate reductase flavoprotein, catalytic domain"/>
    <property type="match status" value="1"/>
</dbReference>
<dbReference type="PANTHER" id="PTHR43400">
    <property type="entry name" value="FUMARATE REDUCTASE"/>
    <property type="match status" value="1"/>
</dbReference>
<dbReference type="GO" id="GO:0033765">
    <property type="term" value="F:steroid dehydrogenase activity, acting on the CH-CH group of donors"/>
    <property type="evidence" value="ECO:0007669"/>
    <property type="project" value="UniProtKB-ARBA"/>
</dbReference>
<dbReference type="InterPro" id="IPR003953">
    <property type="entry name" value="FAD-dep_OxRdtase_2_FAD-bd"/>
</dbReference>
<proteinExistence type="predicted"/>
<keyword evidence="7" id="KW-1185">Reference proteome</keyword>
<organism evidence="6 7">
    <name type="scientific">Berryella wangjianweii</name>
    <dbReference type="NCBI Taxonomy" id="2734634"/>
    <lineage>
        <taxon>Bacteria</taxon>
        <taxon>Bacillati</taxon>
        <taxon>Actinomycetota</taxon>
        <taxon>Coriobacteriia</taxon>
        <taxon>Eggerthellales</taxon>
        <taxon>Eggerthellaceae</taxon>
        <taxon>Berryella</taxon>
    </lineage>
</organism>
<dbReference type="InterPro" id="IPR006311">
    <property type="entry name" value="TAT_signal"/>
</dbReference>
<dbReference type="Pfam" id="PF00890">
    <property type="entry name" value="FAD_binding_2"/>
    <property type="match status" value="1"/>
</dbReference>
<sequence>MSITGTDFDRRTFLKGAAAAGAVTVGAGALASCAPGGKGGKTAKAPAEVGGYSFEKAPDPIPDSEVKQTVEAEVVVIGAGPSGLVTALSAVEQGLDVVLIAQSPNVVARGGSNAAVNSRYLRSLGLGGVTPRFLLEQIAQASFNFDVNKWYRWMNRSEEAMDWIIERTSARPELKLCVEQSNEWPDDMKTYPLYGPSMSHCWNSRDYPIVADGQPSLALALRELLEQAGARLFFGVQAQQLVRGGKPNGTEGRVDAVIAKGGDGSYVKYVGKKAVVLATGDFSGDREMMEKYAPECVEWVQNWNLQQDPDVLDKVYGGLYTGQGQKMGLWVGAAWQRTWPNAVMAATFAAPNPNPWNAPSTLMVTDRGMRFCCEDMGCGHLPYLIKHVGPVNAIFDSKYPARNQPWHNWKNVHGEGDQTPEEVLAAWDGRVEKKTMVKANTLDELAQAMGVDPAGLKKSVERYNELVAAGVDEDFHKRPELLHPIDTPPFYGWRKEAPMLLTVMGGLRTSIDMEVCDADDKPIEGLYNVGTMVGDCYANSYNFLIEGHNHGMNCITFGYLTGRHIAGK</sequence>
<dbReference type="Gene3D" id="3.90.700.10">
    <property type="entry name" value="Succinate dehydrogenase/fumarate reductase flavoprotein, catalytic domain"/>
    <property type="match status" value="1"/>
</dbReference>
<comment type="cofactor">
    <cofactor evidence="1">
        <name>FAD</name>
        <dbReference type="ChEBI" id="CHEBI:57692"/>
    </cofactor>
</comment>
<dbReference type="InterPro" id="IPR027477">
    <property type="entry name" value="Succ_DH/fumarate_Rdtase_cat_sf"/>
</dbReference>
<dbReference type="InterPro" id="IPR036188">
    <property type="entry name" value="FAD/NAD-bd_sf"/>
</dbReference>
<protein>
    <submittedName>
        <fullName evidence="6">FAD-dependent oxidoreductase</fullName>
    </submittedName>
</protein>
<evidence type="ECO:0000313" key="6">
    <source>
        <dbReference type="EMBL" id="QKF07563.1"/>
    </source>
</evidence>
<dbReference type="AlphaFoldDB" id="A0A6M8J4K9"/>
<dbReference type="RefSeq" id="WP_173164786.1">
    <property type="nucleotide sequence ID" value="NZ_CP053716.1"/>
</dbReference>
<evidence type="ECO:0000256" key="4">
    <source>
        <dbReference type="ARBA" id="ARBA00023002"/>
    </source>
</evidence>
<dbReference type="Gene3D" id="3.50.50.60">
    <property type="entry name" value="FAD/NAD(P)-binding domain"/>
    <property type="match status" value="1"/>
</dbReference>
<keyword evidence="2" id="KW-0285">Flavoprotein</keyword>
<dbReference type="EMBL" id="CP053716">
    <property type="protein sequence ID" value="QKF07563.1"/>
    <property type="molecule type" value="Genomic_DNA"/>
</dbReference>
<dbReference type="InterPro" id="IPR050315">
    <property type="entry name" value="FAD-oxidoreductase_2"/>
</dbReference>